<evidence type="ECO:0000313" key="3">
    <source>
        <dbReference type="Proteomes" id="UP000182894"/>
    </source>
</evidence>
<evidence type="ECO:0000313" key="2">
    <source>
        <dbReference type="EMBL" id="SDH21952.1"/>
    </source>
</evidence>
<dbReference type="EMBL" id="FNCO01000005">
    <property type="protein sequence ID" value="SDH21952.1"/>
    <property type="molecule type" value="Genomic_DNA"/>
</dbReference>
<dbReference type="InterPro" id="IPR022385">
    <property type="entry name" value="Rhs_assc_core"/>
</dbReference>
<dbReference type="STRING" id="89065.SAMN05216605_10598"/>
<feature type="region of interest" description="Disordered" evidence="1">
    <location>
        <begin position="912"/>
        <end position="944"/>
    </location>
</feature>
<dbReference type="InterPro" id="IPR050708">
    <property type="entry name" value="T6SS_VgrG/RHS"/>
</dbReference>
<dbReference type="RefSeq" id="WP_167362054.1">
    <property type="nucleotide sequence ID" value="NZ_FNCO01000005.1"/>
</dbReference>
<dbReference type="PANTHER" id="PTHR32305">
    <property type="match status" value="1"/>
</dbReference>
<dbReference type="AlphaFoldDB" id="A0A1G8ALP6"/>
<evidence type="ECO:0000256" key="1">
    <source>
        <dbReference type="SAM" id="MobiDB-lite"/>
    </source>
</evidence>
<dbReference type="PANTHER" id="PTHR32305:SF15">
    <property type="entry name" value="PROTEIN RHSA-RELATED"/>
    <property type="match status" value="1"/>
</dbReference>
<dbReference type="NCBIfam" id="TIGR03696">
    <property type="entry name" value="Rhs_assc_core"/>
    <property type="match status" value="1"/>
</dbReference>
<keyword evidence="3" id="KW-1185">Reference proteome</keyword>
<name>A0A1G8ALP6_9PSED</name>
<protein>
    <submittedName>
        <fullName evidence="2">RHS repeat-associated core domain-containing protein</fullName>
    </submittedName>
</protein>
<sequence length="944" mass="104427">MASESVHTATPEIFVTDGRGLSVRSVACLRSAVGEEAELLIGRQNYDLAGRPVSSQDPRLGALGGDAVFNTVAIYSLGGLPLCVSSVDSGSHVALFNDNAERVNSWDGRATEWGIELDVLGRPVVLHEQQDGGPRKAVERYEYAAMSSEAAGHNRCGRLIRHDDPAGSLEIEDYGLGGNTLRETRTFLPDMDAPDWPASLGERDAMLAPQNYTTHSLYAPTGELIEQMDARGNRRSLFFDRAGQAADLKLQQAEGAEQTLVSAREYDAAGRMLGQRLGNGVAEQYQFDPRDGHVLRQFASRDAGPSLYDHCYVTDPVGNVLSITDRSQAVSHFRNQRIEPVQTRTYDSLYRLIQASGYEMQVPSLGPDLPPLATELADGAQWRNYTQHYQYDAADNMLMLRHEAQSGNFTRRMQVMAHSNRAMPLFEDAEPPDLENGFDANGNLLFLQPGQRLIWDARNRLTDANGQRNAYGAAGVRLRKRSAWSTGTLTHHHDVLYLPGLELHDKTATGEQYCVLIAEDQHLAARCLHWDEGLPEGVFNDALRYGLGDHLRSVYLEVDRDADLISEELYYPFGGTAWWAARSAVEADYKTVRYSGRERDDSGLYYYGARYYAPWLQRWISPDPAGAVDGLNLYAFARNNPTTLIDDGGLQAVWSKARICLGVPIQVNTDRTNHEESAQIRVRTNDLNMLPRRSSSGFATELKSRKLNVPAVLYRAEVDSEDTDYTILHTQFAIPESCIQSTEYIITYLAGDTRPFPYSPEARNSPGMPLRMPNVEAVGWGSPVNISDSYKVDETFKTLNAAGLNERTLPVTLGQGLVFANSANSNQWIKENSIHFMAVTAVVVNDRMETAWAVMSDLVEPARTEDNELLRAVDNWAPTLVKSITEARKNPLMGNLSQGSFSVGVVQAMSDEASSPVRTPRADAGPVGNAARRAGRRGNRALFH</sequence>
<accession>A0A1G8ALP6</accession>
<reference evidence="3" key="1">
    <citation type="submission" date="2016-10" db="EMBL/GenBank/DDBJ databases">
        <authorList>
            <person name="Varghese N."/>
            <person name="Submissions S."/>
        </authorList>
    </citation>
    <scope>NUCLEOTIDE SEQUENCE [LARGE SCALE GENOMIC DNA]</scope>
    <source>
        <strain evidence="3">ATCC 700689</strain>
    </source>
</reference>
<dbReference type="Proteomes" id="UP000182894">
    <property type="component" value="Unassembled WGS sequence"/>
</dbReference>
<gene>
    <name evidence="2" type="ORF">SAMN05216605_10598</name>
</gene>
<proteinExistence type="predicted"/>
<organism evidence="2 3">
    <name type="scientific">Pseudomonas abietaniphila</name>
    <dbReference type="NCBI Taxonomy" id="89065"/>
    <lineage>
        <taxon>Bacteria</taxon>
        <taxon>Pseudomonadati</taxon>
        <taxon>Pseudomonadota</taxon>
        <taxon>Gammaproteobacteria</taxon>
        <taxon>Pseudomonadales</taxon>
        <taxon>Pseudomonadaceae</taxon>
        <taxon>Pseudomonas</taxon>
    </lineage>
</organism>
<dbReference type="Gene3D" id="2.180.10.10">
    <property type="entry name" value="RHS repeat-associated core"/>
    <property type="match status" value="1"/>
</dbReference>
<feature type="compositionally biased region" description="Basic residues" evidence="1">
    <location>
        <begin position="933"/>
        <end position="944"/>
    </location>
</feature>